<gene>
    <name evidence="2" type="ORF">MOC_4978</name>
</gene>
<sequence>MQPSASARRRKAAQGPAASKGVTVSVTPEDVAVGSGFEEPGMHAGFLDPGPGAA</sequence>
<keyword evidence="3" id="KW-1185">Reference proteome</keyword>
<reference evidence="2 3" key="1">
    <citation type="journal article" date="2014" name="PLoS ONE">
        <title>Genome Information of Methylobacterium oryzae, a Plant-Probiotic Methylotroph in the Phyllosphere.</title>
        <authorList>
            <person name="Kwak M.J."/>
            <person name="Jeong H."/>
            <person name="Madhaiyan M."/>
            <person name="Lee Y."/>
            <person name="Sa T.M."/>
            <person name="Oh T.K."/>
            <person name="Kim J.F."/>
        </authorList>
    </citation>
    <scope>NUCLEOTIDE SEQUENCE [LARGE SCALE GENOMIC DNA]</scope>
    <source>
        <strain evidence="2 3">CBMB20</strain>
    </source>
</reference>
<protein>
    <submittedName>
        <fullName evidence="2">Protein of unassigned function</fullName>
    </submittedName>
</protein>
<dbReference type="KEGG" id="mor:MOC_4978"/>
<dbReference type="EMBL" id="CP003811">
    <property type="protein sequence ID" value="AIQ92733.1"/>
    <property type="molecule type" value="Genomic_DNA"/>
</dbReference>
<evidence type="ECO:0000313" key="2">
    <source>
        <dbReference type="EMBL" id="AIQ92733.1"/>
    </source>
</evidence>
<accession>A0A089P3V4</accession>
<feature type="region of interest" description="Disordered" evidence="1">
    <location>
        <begin position="1"/>
        <end position="54"/>
    </location>
</feature>
<dbReference type="STRING" id="693986.MOC_4978"/>
<organism evidence="2 3">
    <name type="scientific">Methylobacterium oryzae CBMB20</name>
    <dbReference type="NCBI Taxonomy" id="693986"/>
    <lineage>
        <taxon>Bacteria</taxon>
        <taxon>Pseudomonadati</taxon>
        <taxon>Pseudomonadota</taxon>
        <taxon>Alphaproteobacteria</taxon>
        <taxon>Hyphomicrobiales</taxon>
        <taxon>Methylobacteriaceae</taxon>
        <taxon>Methylobacterium</taxon>
    </lineage>
</organism>
<evidence type="ECO:0000256" key="1">
    <source>
        <dbReference type="SAM" id="MobiDB-lite"/>
    </source>
</evidence>
<name>A0A089P3V4_9HYPH</name>
<dbReference type="Proteomes" id="UP000029492">
    <property type="component" value="Chromosome"/>
</dbReference>
<proteinExistence type="predicted"/>
<evidence type="ECO:0000313" key="3">
    <source>
        <dbReference type="Proteomes" id="UP000029492"/>
    </source>
</evidence>
<dbReference type="AlphaFoldDB" id="A0A089P3V4"/>
<dbReference type="HOGENOM" id="CLU_3045249_0_0_5"/>